<reference evidence="3" key="1">
    <citation type="journal article" date="2019" name="Int. J. Syst. Evol. Microbiol.">
        <title>The Global Catalogue of Microorganisms (GCM) 10K type strain sequencing project: providing services to taxonomists for standard genome sequencing and annotation.</title>
        <authorList>
            <consortium name="The Broad Institute Genomics Platform"/>
            <consortium name="The Broad Institute Genome Sequencing Center for Infectious Disease"/>
            <person name="Wu L."/>
            <person name="Ma J."/>
        </authorList>
    </citation>
    <scope>NUCLEOTIDE SEQUENCE [LARGE SCALE GENOMIC DNA]</scope>
    <source>
        <strain evidence="3">NBRC 102122</strain>
    </source>
</reference>
<name>A0ABQ5ZJK0_9HYPH</name>
<organism evidence="2 3">
    <name type="scientific">Shinella yambaruensis</name>
    <dbReference type="NCBI Taxonomy" id="415996"/>
    <lineage>
        <taxon>Bacteria</taxon>
        <taxon>Pseudomonadati</taxon>
        <taxon>Pseudomonadota</taxon>
        <taxon>Alphaproteobacteria</taxon>
        <taxon>Hyphomicrobiales</taxon>
        <taxon>Rhizobiaceae</taxon>
        <taxon>Shinella</taxon>
    </lineage>
</organism>
<protein>
    <submittedName>
        <fullName evidence="2">Cell envelope biogenesis protein AsmA</fullName>
    </submittedName>
</protein>
<proteinExistence type="predicted"/>
<accession>A0ABQ5ZJK0</accession>
<evidence type="ECO:0000256" key="1">
    <source>
        <dbReference type="SAM" id="Phobius"/>
    </source>
</evidence>
<dbReference type="RefSeq" id="WP_244767587.1">
    <property type="nucleotide sequence ID" value="NZ_BSOP01000028.1"/>
</dbReference>
<dbReference type="PANTHER" id="PTHR30441:SF4">
    <property type="entry name" value="PROTEIN ASMA"/>
    <property type="match status" value="1"/>
</dbReference>
<feature type="transmembrane region" description="Helical" evidence="1">
    <location>
        <begin position="12"/>
        <end position="34"/>
    </location>
</feature>
<evidence type="ECO:0000313" key="2">
    <source>
        <dbReference type="EMBL" id="GLR52221.1"/>
    </source>
</evidence>
<comment type="caution">
    <text evidence="2">The sequence shown here is derived from an EMBL/GenBank/DDBJ whole genome shotgun (WGS) entry which is preliminary data.</text>
</comment>
<keyword evidence="1" id="KW-0812">Transmembrane</keyword>
<keyword evidence="1" id="KW-1133">Transmembrane helix</keyword>
<dbReference type="PANTHER" id="PTHR30441">
    <property type="entry name" value="DUF748 DOMAIN-CONTAINING PROTEIN"/>
    <property type="match status" value="1"/>
</dbReference>
<dbReference type="EMBL" id="BSOP01000028">
    <property type="protein sequence ID" value="GLR52221.1"/>
    <property type="molecule type" value="Genomic_DNA"/>
</dbReference>
<keyword evidence="1" id="KW-0472">Membrane</keyword>
<evidence type="ECO:0000313" key="3">
    <source>
        <dbReference type="Proteomes" id="UP001156702"/>
    </source>
</evidence>
<dbReference type="InterPro" id="IPR052894">
    <property type="entry name" value="AsmA-related"/>
</dbReference>
<dbReference type="Proteomes" id="UP001156702">
    <property type="component" value="Unassembled WGS sequence"/>
</dbReference>
<sequence>MTLSRFIQSRHLVRGTLVVLVLFAAVRIGFPFLIQTDTVGKEIERTLEAWTGADVEIGQEAAFSFWPYPRVTLGNVRMVDAADRSELAHVDAISASFDLFGAVRGKPVFSDFDLMRPTIRVGWDADGVFNWRHSGWLMQAIDATKSAPEGQAIPELPDERIGTINVLDGVIEVTQGDGTAPYRISDINGNIGWPALRRPLDLALSGVVNGEMTRWTFDSDHPLALLAGHNANVRTNLSADPTTMNFEGIANLSSNAFIAGNMTLSTPSLGHLLAWQGKDIPSVGNLGHITAEAKVTTAGYTAKLEDLKLTLDNARATGVLDVNMPPDGLPQVGGTLAFDRIDLHAFLTAFSPLPGADQATTGIDTAFIHQFGMDLRLSAKSADFSPFSLQDLAAGMRIENGRASFDIGDSQFMDGRLTGRIALTEQGFRGGGRLQMSLSNVDIGAIVNTLALPGPLPAGRGSADFELSTDRPLWATTASDMSGHFRLAMGPGTLTHFNRQAFEERAAKNAFFNFSEASNGSFDFVRADVEARLDRGLAELTKAQIEGNEKLLTLSGMIPYRSGSVALAGTLADRQQAETPVVTPAISFFVGGSWPEPVISPISILTGQQPRQ</sequence>
<gene>
    <name evidence="2" type="ORF">GCM10007923_34340</name>
</gene>
<keyword evidence="3" id="KW-1185">Reference proteome</keyword>